<reference evidence="1" key="1">
    <citation type="journal article" date="2021" name="Proc. Natl. Acad. Sci. U.S.A.">
        <title>A Catalog of Tens of Thousands of Viruses from Human Metagenomes Reveals Hidden Associations with Chronic Diseases.</title>
        <authorList>
            <person name="Tisza M.J."/>
            <person name="Buck C.B."/>
        </authorList>
    </citation>
    <scope>NUCLEOTIDE SEQUENCE</scope>
    <source>
        <strain evidence="1">CtDvB7</strain>
    </source>
</reference>
<organism evidence="1">
    <name type="scientific">Myoviridae sp. ctDvB7</name>
    <dbReference type="NCBI Taxonomy" id="2825057"/>
    <lineage>
        <taxon>Viruses</taxon>
        <taxon>Duplodnaviria</taxon>
        <taxon>Heunggongvirae</taxon>
        <taxon>Uroviricota</taxon>
        <taxon>Caudoviricetes</taxon>
    </lineage>
</organism>
<evidence type="ECO:0008006" key="2">
    <source>
        <dbReference type="Google" id="ProtNLM"/>
    </source>
</evidence>
<accession>A0A8S5UEM5</accession>
<dbReference type="EMBL" id="BK016075">
    <property type="protein sequence ID" value="DAF92875.1"/>
    <property type="molecule type" value="Genomic_DNA"/>
</dbReference>
<sequence length="170" mass="19679">MTKNQDVYRKQLLYRIHTNSLHKEIKRNHAWQDWLRLRFGVESSKNLSIGELNLALDILLGNVPDRLDFKPDTLGRNLVANARIDANKSSKKQSGEADKKISRKQFNLIAAKAAELNMDEFSLMKFIAKQTRVLVPKIDLLPKIRQEDATKIITGLEKIIKFKKDKEVKR</sequence>
<proteinExistence type="predicted"/>
<protein>
    <recommendedName>
        <fullName evidence="2">DUF1018 domain-containing protein</fullName>
    </recommendedName>
</protein>
<name>A0A8S5UEM5_9CAUD</name>
<evidence type="ECO:0000313" key="1">
    <source>
        <dbReference type="EMBL" id="DAF92875.1"/>
    </source>
</evidence>